<evidence type="ECO:0000313" key="4">
    <source>
        <dbReference type="EMBL" id="QJH96495.1"/>
    </source>
</evidence>
<dbReference type="EMBL" id="MT142519">
    <property type="protein sequence ID" value="QJA83833.1"/>
    <property type="molecule type" value="Genomic_DNA"/>
</dbReference>
<dbReference type="EMBL" id="MT141466">
    <property type="protein sequence ID" value="QJA62275.1"/>
    <property type="molecule type" value="Genomic_DNA"/>
</dbReference>
<sequence length="156" mass="16139">MKDVGMVRHIVPLLGPIQKTATFSTKGCKLSKFMSAMFLVLLGAMDTDSFVMTVQASADVNLGTPTALAFSYRLTAAAGTDTLGDLTAVAASGLTLAHATFDNKAVIVEVDGAELTDAKPYVGLTFTDPGNADAVIGVVALLKPRYPQATNDGALT</sequence>
<reference evidence="1" key="1">
    <citation type="submission" date="2020-03" db="EMBL/GenBank/DDBJ databases">
        <title>The deep terrestrial virosphere.</title>
        <authorList>
            <person name="Holmfeldt K."/>
            <person name="Nilsson E."/>
            <person name="Simone D."/>
            <person name="Lopez-Fernandez M."/>
            <person name="Wu X."/>
            <person name="de Brujin I."/>
            <person name="Lundin D."/>
            <person name="Andersson A."/>
            <person name="Bertilsson S."/>
            <person name="Dopson M."/>
        </authorList>
    </citation>
    <scope>NUCLEOTIDE SEQUENCE</scope>
    <source>
        <strain evidence="3">MM415A00250</strain>
        <strain evidence="2">MM415B00805</strain>
        <strain evidence="1">TM448A00708</strain>
        <strain evidence="4">TM448B00745</strain>
    </source>
</reference>
<proteinExistence type="predicted"/>
<name>A0A6H1ZJD3_9ZZZZ</name>
<evidence type="ECO:0000313" key="1">
    <source>
        <dbReference type="EMBL" id="QJA47638.1"/>
    </source>
</evidence>
<dbReference type="EMBL" id="MT144051">
    <property type="protein sequence ID" value="QJA47638.1"/>
    <property type="molecule type" value="Genomic_DNA"/>
</dbReference>
<dbReference type="EMBL" id="MT144653">
    <property type="protein sequence ID" value="QJH96495.1"/>
    <property type="molecule type" value="Genomic_DNA"/>
</dbReference>
<protein>
    <submittedName>
        <fullName evidence="1">Uncharacterized protein</fullName>
    </submittedName>
</protein>
<accession>A0A6H1ZJD3</accession>
<evidence type="ECO:0000313" key="3">
    <source>
        <dbReference type="EMBL" id="QJA83833.1"/>
    </source>
</evidence>
<dbReference type="AlphaFoldDB" id="A0A6H1ZJD3"/>
<organism evidence="1">
    <name type="scientific">viral metagenome</name>
    <dbReference type="NCBI Taxonomy" id="1070528"/>
    <lineage>
        <taxon>unclassified sequences</taxon>
        <taxon>metagenomes</taxon>
        <taxon>organismal metagenomes</taxon>
    </lineage>
</organism>
<gene>
    <name evidence="3" type="ORF">MM415A00250_0011</name>
    <name evidence="2" type="ORF">MM415B00805_0019</name>
    <name evidence="1" type="ORF">TM448A00708_0011</name>
    <name evidence="4" type="ORF">TM448B00745_0010</name>
</gene>
<evidence type="ECO:0000313" key="2">
    <source>
        <dbReference type="EMBL" id="QJA62275.1"/>
    </source>
</evidence>